<protein>
    <submittedName>
        <fullName evidence="2">Uncharacterized protein</fullName>
    </submittedName>
</protein>
<organism evidence="2 3">
    <name type="scientific">Phytophthora fragariae</name>
    <dbReference type="NCBI Taxonomy" id="53985"/>
    <lineage>
        <taxon>Eukaryota</taxon>
        <taxon>Sar</taxon>
        <taxon>Stramenopiles</taxon>
        <taxon>Oomycota</taxon>
        <taxon>Peronosporomycetes</taxon>
        <taxon>Peronosporales</taxon>
        <taxon>Peronosporaceae</taxon>
        <taxon>Phytophthora</taxon>
    </lineage>
</organism>
<dbReference type="AlphaFoldDB" id="A0A6G0JVQ3"/>
<evidence type="ECO:0000313" key="3">
    <source>
        <dbReference type="Proteomes" id="UP000488956"/>
    </source>
</evidence>
<proteinExistence type="predicted"/>
<dbReference type="Proteomes" id="UP000488956">
    <property type="component" value="Unassembled WGS sequence"/>
</dbReference>
<accession>A0A6G0JVQ3</accession>
<comment type="caution">
    <text evidence="2">The sequence shown here is derived from an EMBL/GenBank/DDBJ whole genome shotgun (WGS) entry which is preliminary data.</text>
</comment>
<gene>
    <name evidence="2" type="ORF">PF010_g27102</name>
</gene>
<sequence length="96" mass="10960">MVANPEHARLFTQDELDALEVGQPSPAAEEKEEYDKEIEERLFPLDEIELLKKMTKNAAKEKELTLEELSSLLNLPVETLARTRESYPGELSAPEY</sequence>
<evidence type="ECO:0000256" key="1">
    <source>
        <dbReference type="SAM" id="MobiDB-lite"/>
    </source>
</evidence>
<evidence type="ECO:0000313" key="2">
    <source>
        <dbReference type="EMBL" id="KAE9068335.1"/>
    </source>
</evidence>
<reference evidence="2 3" key="1">
    <citation type="submission" date="2018-09" db="EMBL/GenBank/DDBJ databases">
        <title>Genomic investigation of the strawberry pathogen Phytophthora fragariae indicates pathogenicity is determined by transcriptional variation in three key races.</title>
        <authorList>
            <person name="Adams T.M."/>
            <person name="Armitage A.D."/>
            <person name="Sobczyk M.K."/>
            <person name="Bates H.J."/>
            <person name="Dunwell J.M."/>
            <person name="Nellist C.F."/>
            <person name="Harrison R.J."/>
        </authorList>
    </citation>
    <scope>NUCLEOTIDE SEQUENCE [LARGE SCALE GENOMIC DNA]</scope>
    <source>
        <strain evidence="2 3">ONT-3</strain>
    </source>
</reference>
<feature type="region of interest" description="Disordered" evidence="1">
    <location>
        <begin position="1"/>
        <end position="35"/>
    </location>
</feature>
<dbReference type="EMBL" id="QXFX01003552">
    <property type="protein sequence ID" value="KAE9068335.1"/>
    <property type="molecule type" value="Genomic_DNA"/>
</dbReference>
<name>A0A6G0JVQ3_9STRA</name>